<dbReference type="CDD" id="cd04399">
    <property type="entry name" value="RhoGAP_fRGD2"/>
    <property type="match status" value="1"/>
</dbReference>
<evidence type="ECO:0000259" key="3">
    <source>
        <dbReference type="PROSITE" id="PS50186"/>
    </source>
</evidence>
<keyword evidence="1" id="KW-0175">Coiled coil</keyword>
<dbReference type="InterPro" id="IPR031160">
    <property type="entry name" value="F_BAR_dom"/>
</dbReference>
<feature type="compositionally biased region" description="Low complexity" evidence="2">
    <location>
        <begin position="731"/>
        <end position="740"/>
    </location>
</feature>
<dbReference type="SMART" id="SM00049">
    <property type="entry name" value="DEP"/>
    <property type="match status" value="1"/>
</dbReference>
<dbReference type="SMART" id="SM00324">
    <property type="entry name" value="RhoGAP"/>
    <property type="match status" value="1"/>
</dbReference>
<dbReference type="InterPro" id="IPR001060">
    <property type="entry name" value="FCH_dom"/>
</dbReference>
<evidence type="ECO:0000259" key="4">
    <source>
        <dbReference type="PROSITE" id="PS50238"/>
    </source>
</evidence>
<evidence type="ECO:0000313" key="7">
    <source>
        <dbReference type="Proteomes" id="UP001447188"/>
    </source>
</evidence>
<dbReference type="PROSITE" id="PS50186">
    <property type="entry name" value="DEP"/>
    <property type="match status" value="1"/>
</dbReference>
<name>A0ABR3GC67_9PEZI</name>
<evidence type="ECO:0000256" key="2">
    <source>
        <dbReference type="SAM" id="MobiDB-lite"/>
    </source>
</evidence>
<dbReference type="SUPFAM" id="SSF46785">
    <property type="entry name" value="Winged helix' DNA-binding domain"/>
    <property type="match status" value="1"/>
</dbReference>
<reference evidence="6 7" key="1">
    <citation type="submission" date="2024-02" db="EMBL/GenBank/DDBJ databases">
        <title>Discinaceae phylogenomics.</title>
        <authorList>
            <person name="Dirks A.C."/>
            <person name="James T.Y."/>
        </authorList>
    </citation>
    <scope>NUCLEOTIDE SEQUENCE [LARGE SCALE GENOMIC DNA]</scope>
    <source>
        <strain evidence="6 7">ACD0624</strain>
    </source>
</reference>
<protein>
    <submittedName>
        <fullName evidence="6">Rho-GTPase-activating protein 8</fullName>
    </submittedName>
</protein>
<evidence type="ECO:0000313" key="6">
    <source>
        <dbReference type="EMBL" id="KAL0633544.1"/>
    </source>
</evidence>
<gene>
    <name evidence="6" type="primary">rga8</name>
    <name evidence="6" type="ORF">Q9L58_007576</name>
</gene>
<feature type="region of interest" description="Disordered" evidence="2">
    <location>
        <begin position="796"/>
        <end position="873"/>
    </location>
</feature>
<feature type="domain" description="DEP" evidence="3">
    <location>
        <begin position="229"/>
        <end position="290"/>
    </location>
</feature>
<dbReference type="Pfam" id="PF00611">
    <property type="entry name" value="FCH"/>
    <property type="match status" value="1"/>
</dbReference>
<sequence length="873" mass="95852">MPGFADSFWSGDYAGGLGVLFAKLQQGVIENQQIIQVAKLRADTEDLYGTKLGTISPGSERPGGFSRDDGASVRKAFDGLRKEMDDAGKNHRKVADNIRQLVIDPFARWCGSHEERILSSHDDLQARIKAHDRQAEAVKKLRSHYFNKCRLVEDLEEETKFIQVPPEVPGSAVPGTPQIKLQDIESGDDEEEPLEIGDLFYQPTEVKKILRHMLETIPLTEVKVAILGTYQNVSTGENIVKFMQENLNATSVSHAERIGQDFVTHGFLRLVGNVGNTFSNSTKLHYQWRPKAFQTAGIQPGKGLIRADTLNGDITPGSPVMTAAIGDYLGGFLTNQHPNETSSAKLRREANEADERYKAGVKQLDLMRCTLEESMMEHLKFMERCELDRLKAIKAVILDFSGAISNVIPSIQSTVDNMLLYQETVQPQGDLRYMLESYRTGSFIPRVVTYESYYNSVDEQSFGVDLEARARADRKRVPMIVTGILTYLDHHYPDLEGDEARRGIWLVDVPLAATHHLRNTINNGKAIPKDVLANYEIPIVASVLKLYLLELPDSLVSSQKYEIIKTVYTTHGSDGDEKARLAVVQNTLGSLPLTNIATLDAITTHFTRLIELTSADEAFISSLAHSLAYCILRPRVESSLTQHERHSYRLVRDLFAHKEQVFGELKRASTINSGRARAISTDESQRRAHVEARNRAMIGAARSRPSSPAPTTGRHRRDVSTDGGNRFPIQTSPTSSSPRSSRYRPASLEVPGGASSAGEGAGYEAVDAGMRMMTEPDGIIEERVDSPVSAVSAGAVNSSLYGGGGGLERGGSLSRSSHASSSGQGSRFPRKGANLVRAAAKRDSLAMGNASDGSAADDERNIGVSLTDRPMDD</sequence>
<dbReference type="PROSITE" id="PS50238">
    <property type="entry name" value="RHOGAP"/>
    <property type="match status" value="1"/>
</dbReference>
<organism evidence="6 7">
    <name type="scientific">Discina gigas</name>
    <dbReference type="NCBI Taxonomy" id="1032678"/>
    <lineage>
        <taxon>Eukaryota</taxon>
        <taxon>Fungi</taxon>
        <taxon>Dikarya</taxon>
        <taxon>Ascomycota</taxon>
        <taxon>Pezizomycotina</taxon>
        <taxon>Pezizomycetes</taxon>
        <taxon>Pezizales</taxon>
        <taxon>Discinaceae</taxon>
        <taxon>Discina</taxon>
    </lineage>
</organism>
<keyword evidence="7" id="KW-1185">Reference proteome</keyword>
<accession>A0ABR3GC67</accession>
<feature type="region of interest" description="Disordered" evidence="2">
    <location>
        <begin position="695"/>
        <end position="761"/>
    </location>
</feature>
<feature type="domain" description="F-BAR" evidence="5">
    <location>
        <begin position="2"/>
        <end position="430"/>
    </location>
</feature>
<dbReference type="Pfam" id="PF00610">
    <property type="entry name" value="DEP"/>
    <property type="match status" value="1"/>
</dbReference>
<feature type="compositionally biased region" description="Low complexity" evidence="2">
    <location>
        <begin position="810"/>
        <end position="827"/>
    </location>
</feature>
<dbReference type="InterPro" id="IPR000591">
    <property type="entry name" value="DEP_dom"/>
</dbReference>
<dbReference type="InterPro" id="IPR008936">
    <property type="entry name" value="Rho_GTPase_activation_prot"/>
</dbReference>
<dbReference type="SMART" id="SM00055">
    <property type="entry name" value="FCH"/>
    <property type="match status" value="1"/>
</dbReference>
<dbReference type="PANTHER" id="PTHR23065">
    <property type="entry name" value="PROLINE-SERINE-THREONINE PHOSPHATASE INTERACTING PROTEIN 1"/>
    <property type="match status" value="1"/>
</dbReference>
<dbReference type="SUPFAM" id="SSF48350">
    <property type="entry name" value="GTPase activation domain, GAP"/>
    <property type="match status" value="1"/>
</dbReference>
<dbReference type="Proteomes" id="UP001447188">
    <property type="component" value="Unassembled WGS sequence"/>
</dbReference>
<proteinExistence type="predicted"/>
<evidence type="ECO:0000259" key="5">
    <source>
        <dbReference type="PROSITE" id="PS51741"/>
    </source>
</evidence>
<feature type="domain" description="Rho-GAP" evidence="4">
    <location>
        <begin position="464"/>
        <end position="662"/>
    </location>
</feature>
<dbReference type="PANTHER" id="PTHR23065:SF17">
    <property type="entry name" value="RHO-GTPASE-ACTIVATING PROTEIN RGD2"/>
    <property type="match status" value="1"/>
</dbReference>
<dbReference type="Gene3D" id="1.20.1270.60">
    <property type="entry name" value="Arfaptin homology (AH) domain/BAR domain"/>
    <property type="match status" value="2"/>
</dbReference>
<dbReference type="PROSITE" id="PS51741">
    <property type="entry name" value="F_BAR"/>
    <property type="match status" value="1"/>
</dbReference>
<feature type="compositionally biased region" description="Low complexity" evidence="2">
    <location>
        <begin position="752"/>
        <end position="761"/>
    </location>
</feature>
<dbReference type="InterPro" id="IPR000198">
    <property type="entry name" value="RhoGAP_dom"/>
</dbReference>
<dbReference type="Gene3D" id="1.10.10.10">
    <property type="entry name" value="Winged helix-like DNA-binding domain superfamily/Winged helix DNA-binding domain"/>
    <property type="match status" value="1"/>
</dbReference>
<dbReference type="Gene3D" id="1.10.555.10">
    <property type="entry name" value="Rho GTPase activation protein"/>
    <property type="match status" value="1"/>
</dbReference>
<dbReference type="InterPro" id="IPR027267">
    <property type="entry name" value="AH/BAR_dom_sf"/>
</dbReference>
<dbReference type="Pfam" id="PF00620">
    <property type="entry name" value="RhoGAP"/>
    <property type="match status" value="1"/>
</dbReference>
<dbReference type="SUPFAM" id="SSF103657">
    <property type="entry name" value="BAR/IMD domain-like"/>
    <property type="match status" value="1"/>
</dbReference>
<dbReference type="EMBL" id="JBBBZM010000122">
    <property type="protein sequence ID" value="KAL0633544.1"/>
    <property type="molecule type" value="Genomic_DNA"/>
</dbReference>
<dbReference type="InterPro" id="IPR036390">
    <property type="entry name" value="WH_DNA-bd_sf"/>
</dbReference>
<evidence type="ECO:0000256" key="1">
    <source>
        <dbReference type="PROSITE-ProRule" id="PRU01077"/>
    </source>
</evidence>
<comment type="caution">
    <text evidence="6">The sequence shown here is derived from an EMBL/GenBank/DDBJ whole genome shotgun (WGS) entry which is preliminary data.</text>
</comment>
<dbReference type="InterPro" id="IPR036388">
    <property type="entry name" value="WH-like_DNA-bd_sf"/>
</dbReference>